<gene>
    <name evidence="1" type="ORF">IC620_04165</name>
</gene>
<keyword evidence="2" id="KW-1185">Reference proteome</keyword>
<proteinExistence type="predicted"/>
<protein>
    <submittedName>
        <fullName evidence="1">L-2-amino-thiazoline-4-carboxylic acid hydrolase</fullName>
    </submittedName>
</protein>
<reference evidence="2" key="1">
    <citation type="submission" date="2022-10" db="EMBL/GenBank/DDBJ databases">
        <title>A novel bacterium of genus Hazenella, isolated from South China Sea.</title>
        <authorList>
            <person name="Huang H."/>
            <person name="Mo K."/>
            <person name="Hu Y."/>
        </authorList>
    </citation>
    <scope>NUCLEOTIDE SEQUENCE [LARGE SCALE GENOMIC DNA]</scope>
    <source>
        <strain evidence="2">IB182357</strain>
    </source>
</reference>
<dbReference type="AlphaFoldDB" id="A0A926RSN5"/>
<dbReference type="InterPro" id="IPR026002">
    <property type="entry name" value="ATC_hydrolase-like"/>
</dbReference>
<dbReference type="GO" id="GO:0016787">
    <property type="term" value="F:hydrolase activity"/>
    <property type="evidence" value="ECO:0007669"/>
    <property type="project" value="UniProtKB-KW"/>
</dbReference>
<keyword evidence="1" id="KW-0378">Hydrolase</keyword>
<dbReference type="Pfam" id="PF14196">
    <property type="entry name" value="ATC_hydrolase"/>
    <property type="match status" value="1"/>
</dbReference>
<comment type="caution">
    <text evidence="1">The sequence shown here is derived from an EMBL/GenBank/DDBJ whole genome shotgun (WGS) entry which is preliminary data.</text>
</comment>
<dbReference type="Proteomes" id="UP000661691">
    <property type="component" value="Unassembled WGS sequence"/>
</dbReference>
<evidence type="ECO:0000313" key="1">
    <source>
        <dbReference type="EMBL" id="MBD1371550.1"/>
    </source>
</evidence>
<dbReference type="EMBL" id="JACXAH010000005">
    <property type="protein sequence ID" value="MBD1371550.1"/>
    <property type="molecule type" value="Genomic_DNA"/>
</dbReference>
<name>A0A926RSN5_9BACL</name>
<organism evidence="1 2">
    <name type="scientific">Polycladospora coralii</name>
    <dbReference type="NCBI Taxonomy" id="2771432"/>
    <lineage>
        <taxon>Bacteria</taxon>
        <taxon>Bacillati</taxon>
        <taxon>Bacillota</taxon>
        <taxon>Bacilli</taxon>
        <taxon>Bacillales</taxon>
        <taxon>Thermoactinomycetaceae</taxon>
        <taxon>Polycladospora</taxon>
    </lineage>
</organism>
<sequence>MLLEWYMEKALLKGVKNKLGRKTAEVVSREYKDIVMESQHWVVDRPTQFNLVFVAMSLALYRVVRLQETKEAFEDILRYVLYQRTQRKNQKWMRLFLKIDPNPFKRIVLISKSKHDKHYGNNHFTHEVTEDNAHFFIHHVKKCFYYNFFTAHHTPELTAIFCEMDNVWGTLIENHPKVRFSRPQTIAQGDSHCVFIHENMTISKKRA</sequence>
<evidence type="ECO:0000313" key="2">
    <source>
        <dbReference type="Proteomes" id="UP000661691"/>
    </source>
</evidence>
<accession>A0A926RSN5</accession>
<dbReference type="RefSeq" id="WP_191141614.1">
    <property type="nucleotide sequence ID" value="NZ_JACXAH010000005.1"/>
</dbReference>